<evidence type="ECO:0000313" key="2">
    <source>
        <dbReference type="EMBL" id="EPE36867.1"/>
    </source>
</evidence>
<dbReference type="RefSeq" id="XP_008076182.1">
    <property type="nucleotide sequence ID" value="XM_008077991.1"/>
</dbReference>
<feature type="region of interest" description="Disordered" evidence="1">
    <location>
        <begin position="163"/>
        <end position="207"/>
    </location>
</feature>
<feature type="compositionally biased region" description="Low complexity" evidence="1">
    <location>
        <begin position="173"/>
        <end position="201"/>
    </location>
</feature>
<gene>
    <name evidence="2" type="ORF">GLAREA_09030</name>
</gene>
<reference evidence="2 3" key="1">
    <citation type="journal article" date="2013" name="BMC Genomics">
        <title>Genomics-driven discovery of the pneumocandin biosynthetic gene cluster in the fungus Glarea lozoyensis.</title>
        <authorList>
            <person name="Chen L."/>
            <person name="Yue Q."/>
            <person name="Zhang X."/>
            <person name="Xiang M."/>
            <person name="Wang C."/>
            <person name="Li S."/>
            <person name="Che Y."/>
            <person name="Ortiz-Lopez F.J."/>
            <person name="Bills G.F."/>
            <person name="Liu X."/>
            <person name="An Z."/>
        </authorList>
    </citation>
    <scope>NUCLEOTIDE SEQUENCE [LARGE SCALE GENOMIC DNA]</scope>
    <source>
        <strain evidence="3">ATCC 20868 / MF5171</strain>
    </source>
</reference>
<dbReference type="EMBL" id="KE145352">
    <property type="protein sequence ID" value="EPE36867.1"/>
    <property type="molecule type" value="Genomic_DNA"/>
</dbReference>
<dbReference type="OrthoDB" id="10535593at2759"/>
<accession>S3DEP3</accession>
<dbReference type="Proteomes" id="UP000016922">
    <property type="component" value="Unassembled WGS sequence"/>
</dbReference>
<sequence>MSLFRSQLPDNREAAFELQPLKFDSSDAANSSSSNDLDIIRGRQHVHQATRPPSLDITEGQSSRIEISSLEAPIPIKPRSVSQSLITVSRALPGTPQSTKALGIIRCPAPGNSAQTSAKFALSKVLEKDKTMTQITQSESEALWGYPQYPLPALAVAYQQPYASQPPFPGPPGQHFQPQYSPSQQYPAPQTFSPGFQQPGQGFPGGPPQLFGASPPPGPYIPYFGPESHTPPAHGTLPNFLWPFTLPRSLVRQTSRTSFGAPVVPPYQMQQLHQGQPTSFQGQQSNWQGSMESQARRASLKGKHNHKLILRRSKGQRNVRDHGSHRDQDAGSMCYKPYEEHAQMGAPSQYAPPQGVLPIPHPTDYILYFLPSTHHSQQIPGGVMGGSFAQIRLLDNFVSLVSPRFLIQISIGVPKIKRELSICQSFKR</sequence>
<evidence type="ECO:0000256" key="1">
    <source>
        <dbReference type="SAM" id="MobiDB-lite"/>
    </source>
</evidence>
<proteinExistence type="predicted"/>
<dbReference type="HOGENOM" id="CLU_641006_0_0_1"/>
<organism evidence="2 3">
    <name type="scientific">Glarea lozoyensis (strain ATCC 20868 / MF5171)</name>
    <dbReference type="NCBI Taxonomy" id="1116229"/>
    <lineage>
        <taxon>Eukaryota</taxon>
        <taxon>Fungi</taxon>
        <taxon>Dikarya</taxon>
        <taxon>Ascomycota</taxon>
        <taxon>Pezizomycotina</taxon>
        <taxon>Leotiomycetes</taxon>
        <taxon>Helotiales</taxon>
        <taxon>Helotiaceae</taxon>
        <taxon>Glarea</taxon>
    </lineage>
</organism>
<evidence type="ECO:0000313" key="3">
    <source>
        <dbReference type="Proteomes" id="UP000016922"/>
    </source>
</evidence>
<protein>
    <submittedName>
        <fullName evidence="2">Uncharacterized protein</fullName>
    </submittedName>
</protein>
<dbReference type="GeneID" id="19468078"/>
<keyword evidence="3" id="KW-1185">Reference proteome</keyword>
<dbReference type="AlphaFoldDB" id="S3DEP3"/>
<name>S3DEP3_GLAL2</name>
<dbReference type="KEGG" id="glz:GLAREA_09030"/>